<feature type="coiled-coil region" evidence="1">
    <location>
        <begin position="82"/>
        <end position="165"/>
    </location>
</feature>
<evidence type="ECO:0000256" key="1">
    <source>
        <dbReference type="SAM" id="Coils"/>
    </source>
</evidence>
<sequence>MLYDIFALVLPMATEPAQDATGTFIGFLATSVLSASVVSAALGGLIQYLNNRRNARVTERKNATDAESDLVARYKEAASEERAQKESAVKTIRELLDASEEQVETLKGTVTTLNNTIDLMSSLANNQADVILKLTADRDKTQEALERAEARIEGQKQELLQRQQEILELTRSTAEAARIAAETLAPESN</sequence>
<evidence type="ECO:0000313" key="3">
    <source>
        <dbReference type="EMBL" id="UDL15894.1"/>
    </source>
</evidence>
<evidence type="ECO:0000256" key="2">
    <source>
        <dbReference type="SAM" id="Phobius"/>
    </source>
</evidence>
<reference evidence="3" key="1">
    <citation type="submission" date="2021-09" db="EMBL/GenBank/DDBJ databases">
        <authorList>
            <person name="Andersen S.H."/>
            <person name="Beall E.A."/>
            <person name="Cappelle B."/>
            <person name="Falteisek K.J."/>
            <person name="Fenske B.A."/>
            <person name="Gansluckner N.W."/>
            <person name="Gilbertson S.M."/>
            <person name="Krings K.J."/>
            <person name="Mobeck M."/>
            <person name="Odeku J.O."/>
            <person name="Poncelet M.E."/>
            <person name="Rohr J.R."/>
            <person name="Rolands L."/>
            <person name="Whipple C.D."/>
            <person name="Whipple E.M."/>
            <person name="Spring A.M."/>
            <person name="Klyczek K."/>
            <person name="Garlena R.A."/>
            <person name="Russell D.A."/>
            <person name="Pope W.H."/>
            <person name="Jacobs-Sera D."/>
            <person name="Hatfull G.F."/>
        </authorList>
    </citation>
    <scope>NUCLEOTIDE SEQUENCE</scope>
</reference>
<dbReference type="KEGG" id="vg:80019743"/>
<keyword evidence="2" id="KW-0472">Membrane</keyword>
<dbReference type="GeneID" id="80019743"/>
<organism evidence="3 4">
    <name type="scientific">Microbacterium phage Pumpernickel</name>
    <dbReference type="NCBI Taxonomy" id="2885983"/>
    <lineage>
        <taxon>Viruses</taxon>
        <taxon>Duplodnaviria</taxon>
        <taxon>Heunggongvirae</taxon>
        <taxon>Uroviricota</taxon>
        <taxon>Caudoviricetes</taxon>
        <taxon>Pumpernickelvirus</taxon>
        <taxon>Pumpernickelvirus pumpernickel</taxon>
    </lineage>
</organism>
<dbReference type="Proteomes" id="UP000827768">
    <property type="component" value="Segment"/>
</dbReference>
<evidence type="ECO:0000313" key="4">
    <source>
        <dbReference type="Proteomes" id="UP000827768"/>
    </source>
</evidence>
<protein>
    <submittedName>
        <fullName evidence="3">Uncharacterized protein</fullName>
    </submittedName>
</protein>
<name>A0AAE8Y734_9CAUD</name>
<accession>A0AAE8Y734</accession>
<proteinExistence type="predicted"/>
<dbReference type="EMBL" id="OK040790">
    <property type="protein sequence ID" value="UDL15894.1"/>
    <property type="molecule type" value="Genomic_DNA"/>
</dbReference>
<keyword evidence="1" id="KW-0175">Coiled coil</keyword>
<feature type="transmembrane region" description="Helical" evidence="2">
    <location>
        <begin position="20"/>
        <end position="46"/>
    </location>
</feature>
<gene>
    <name evidence="3" type="primary">103</name>
    <name evidence="3" type="ORF">SEA_PUMPERNICKEL_103</name>
</gene>
<keyword evidence="2" id="KW-1133">Transmembrane helix</keyword>
<keyword evidence="4" id="KW-1185">Reference proteome</keyword>
<keyword evidence="2" id="KW-0812">Transmembrane</keyword>
<dbReference type="RefSeq" id="YP_010755134.1">
    <property type="nucleotide sequence ID" value="NC_073468.1"/>
</dbReference>